<dbReference type="RefSeq" id="WP_159455671.1">
    <property type="nucleotide sequence ID" value="NZ_SLZT01000029.1"/>
</dbReference>
<dbReference type="GO" id="GO:0016740">
    <property type="term" value="F:transferase activity"/>
    <property type="evidence" value="ECO:0007669"/>
    <property type="project" value="UniProtKB-KW"/>
</dbReference>
<dbReference type="SUPFAM" id="SSF53448">
    <property type="entry name" value="Nucleotide-diphospho-sugar transferases"/>
    <property type="match status" value="1"/>
</dbReference>
<dbReference type="InterPro" id="IPR050834">
    <property type="entry name" value="Glycosyltransf_2"/>
</dbReference>
<evidence type="ECO:0000313" key="2">
    <source>
        <dbReference type="EMBL" id="SMF75411.1"/>
    </source>
</evidence>
<organism evidence="2 3">
    <name type="scientific">Pseudobacteriovorax antillogorgiicola</name>
    <dbReference type="NCBI Taxonomy" id="1513793"/>
    <lineage>
        <taxon>Bacteria</taxon>
        <taxon>Pseudomonadati</taxon>
        <taxon>Bdellovibrionota</taxon>
        <taxon>Oligoflexia</taxon>
        <taxon>Oligoflexales</taxon>
        <taxon>Pseudobacteriovoracaceae</taxon>
        <taxon>Pseudobacteriovorax</taxon>
    </lineage>
</organism>
<evidence type="ECO:0000259" key="1">
    <source>
        <dbReference type="Pfam" id="PF00535"/>
    </source>
</evidence>
<dbReference type="Proteomes" id="UP000192907">
    <property type="component" value="Unassembled WGS sequence"/>
</dbReference>
<keyword evidence="3" id="KW-1185">Reference proteome</keyword>
<name>A0A1Y6CMV7_9BACT</name>
<protein>
    <submittedName>
        <fullName evidence="2">Glycosyltransferase involved in cell wall bisynthesis</fullName>
    </submittedName>
</protein>
<dbReference type="AlphaFoldDB" id="A0A1Y6CMV7"/>
<dbReference type="Pfam" id="PF00535">
    <property type="entry name" value="Glycos_transf_2"/>
    <property type="match status" value="1"/>
</dbReference>
<sequence length="296" mass="34365">MSHFSIIIPTFNHGYCLPRAIKSVLNQTFQDFEIVIVNNYSSDNTVAVVETFKDSRIKLLNFRNNGVIAASRNHGIKNSSGKFVAFLDSDDYWYPNKLSALLNYCNEYDFIYHAMDHNSNSGRLGKIMPRKLGKRPYIDLLEYGNCIANSSVVMRRDLLVDLRYLNEDPKLFAIEDFDLWLRVARSGAKILAIKEALGVYWTDSNNISHTTESDFNKINYLYKLHEPYLNSFEKKFIRGSLAYKQARCDSELDQLDIMSKYLLSLIFSRNLKIKCKSALGIAFGWYWRRHQKPSMQ</sequence>
<dbReference type="InterPro" id="IPR001173">
    <property type="entry name" value="Glyco_trans_2-like"/>
</dbReference>
<reference evidence="3" key="1">
    <citation type="submission" date="2017-04" db="EMBL/GenBank/DDBJ databases">
        <authorList>
            <person name="Varghese N."/>
            <person name="Submissions S."/>
        </authorList>
    </citation>
    <scope>NUCLEOTIDE SEQUENCE [LARGE SCALE GENOMIC DNA]</scope>
    <source>
        <strain evidence="3">RKEM611</strain>
    </source>
</reference>
<feature type="domain" description="Glycosyltransferase 2-like" evidence="1">
    <location>
        <begin position="5"/>
        <end position="127"/>
    </location>
</feature>
<dbReference type="EMBL" id="FWZT01000029">
    <property type="protein sequence ID" value="SMF75411.1"/>
    <property type="molecule type" value="Genomic_DNA"/>
</dbReference>
<evidence type="ECO:0000313" key="3">
    <source>
        <dbReference type="Proteomes" id="UP000192907"/>
    </source>
</evidence>
<dbReference type="STRING" id="1513793.SAMN06296036_12925"/>
<accession>A0A1Y6CMV7</accession>
<dbReference type="PANTHER" id="PTHR43685">
    <property type="entry name" value="GLYCOSYLTRANSFERASE"/>
    <property type="match status" value="1"/>
</dbReference>
<dbReference type="Gene3D" id="3.90.550.10">
    <property type="entry name" value="Spore Coat Polysaccharide Biosynthesis Protein SpsA, Chain A"/>
    <property type="match status" value="1"/>
</dbReference>
<dbReference type="InterPro" id="IPR029044">
    <property type="entry name" value="Nucleotide-diphossugar_trans"/>
</dbReference>
<dbReference type="PANTHER" id="PTHR43685:SF2">
    <property type="entry name" value="GLYCOSYLTRANSFERASE 2-LIKE DOMAIN-CONTAINING PROTEIN"/>
    <property type="match status" value="1"/>
</dbReference>
<gene>
    <name evidence="2" type="ORF">SAMN06296036_12925</name>
</gene>
<keyword evidence="2" id="KW-0808">Transferase</keyword>
<proteinExistence type="predicted"/>